<dbReference type="InterPro" id="IPR036864">
    <property type="entry name" value="Zn2-C6_fun-type_DNA-bd_sf"/>
</dbReference>
<dbReference type="GO" id="GO:0000981">
    <property type="term" value="F:DNA-binding transcription factor activity, RNA polymerase II-specific"/>
    <property type="evidence" value="ECO:0007669"/>
    <property type="project" value="InterPro"/>
</dbReference>
<dbReference type="EMBL" id="ML978066">
    <property type="protein sequence ID" value="KAF2022026.1"/>
    <property type="molecule type" value="Genomic_DNA"/>
</dbReference>
<dbReference type="PANTHER" id="PTHR47657">
    <property type="entry name" value="STEROL REGULATORY ELEMENT-BINDING PROTEIN ECM22"/>
    <property type="match status" value="1"/>
</dbReference>
<dbReference type="OrthoDB" id="416217at2759"/>
<feature type="domain" description="Zn(2)-C6 fungal-type" evidence="3">
    <location>
        <begin position="28"/>
        <end position="58"/>
    </location>
</feature>
<dbReference type="Proteomes" id="UP000799778">
    <property type="component" value="Unassembled WGS sequence"/>
</dbReference>
<dbReference type="InterPro" id="IPR001138">
    <property type="entry name" value="Zn2Cys6_DnaBD"/>
</dbReference>
<protein>
    <recommendedName>
        <fullName evidence="3">Zn(2)-C6 fungal-type domain-containing protein</fullName>
    </recommendedName>
</protein>
<proteinExistence type="predicted"/>
<dbReference type="CDD" id="cd00067">
    <property type="entry name" value="GAL4"/>
    <property type="match status" value="1"/>
</dbReference>
<feature type="region of interest" description="Disordered" evidence="2">
    <location>
        <begin position="1"/>
        <end position="30"/>
    </location>
</feature>
<dbReference type="Pfam" id="PF00172">
    <property type="entry name" value="Zn_clus"/>
    <property type="match status" value="1"/>
</dbReference>
<name>A0A6A5Y9U4_9PLEO</name>
<evidence type="ECO:0000256" key="1">
    <source>
        <dbReference type="ARBA" id="ARBA00023242"/>
    </source>
</evidence>
<keyword evidence="1" id="KW-0539">Nucleus</keyword>
<dbReference type="AlphaFoldDB" id="A0A6A5Y9U4"/>
<dbReference type="SMART" id="SM00066">
    <property type="entry name" value="GAL4"/>
    <property type="match status" value="1"/>
</dbReference>
<dbReference type="PROSITE" id="PS50048">
    <property type="entry name" value="ZN2_CY6_FUNGAL_2"/>
    <property type="match status" value="1"/>
</dbReference>
<dbReference type="PROSITE" id="PS00463">
    <property type="entry name" value="ZN2_CY6_FUNGAL_1"/>
    <property type="match status" value="1"/>
</dbReference>
<dbReference type="GO" id="GO:0008270">
    <property type="term" value="F:zinc ion binding"/>
    <property type="evidence" value="ECO:0007669"/>
    <property type="project" value="InterPro"/>
</dbReference>
<evidence type="ECO:0000313" key="5">
    <source>
        <dbReference type="Proteomes" id="UP000799778"/>
    </source>
</evidence>
<dbReference type="InterPro" id="IPR052400">
    <property type="entry name" value="Zn2-C6_fungal_TF"/>
</dbReference>
<dbReference type="Gene3D" id="4.10.240.10">
    <property type="entry name" value="Zn(2)-C6 fungal-type DNA-binding domain"/>
    <property type="match status" value="1"/>
</dbReference>
<dbReference type="RefSeq" id="XP_033390365.1">
    <property type="nucleotide sequence ID" value="XM_033524196.1"/>
</dbReference>
<dbReference type="PANTHER" id="PTHR47657:SF13">
    <property type="entry name" value="ZN(2)-C6 FUNGAL-TYPE DOMAIN-CONTAINING PROTEIN-RELATED"/>
    <property type="match status" value="1"/>
</dbReference>
<keyword evidence="5" id="KW-1185">Reference proteome</keyword>
<dbReference type="SUPFAM" id="SSF57701">
    <property type="entry name" value="Zn2/Cys6 DNA-binding domain"/>
    <property type="match status" value="1"/>
</dbReference>
<evidence type="ECO:0000259" key="3">
    <source>
        <dbReference type="PROSITE" id="PS50048"/>
    </source>
</evidence>
<evidence type="ECO:0000256" key="2">
    <source>
        <dbReference type="SAM" id="MobiDB-lite"/>
    </source>
</evidence>
<evidence type="ECO:0000313" key="4">
    <source>
        <dbReference type="EMBL" id="KAF2022026.1"/>
    </source>
</evidence>
<gene>
    <name evidence="4" type="ORF">BU24DRAFT_363017</name>
</gene>
<organism evidence="4 5">
    <name type="scientific">Aaosphaeria arxii CBS 175.79</name>
    <dbReference type="NCBI Taxonomy" id="1450172"/>
    <lineage>
        <taxon>Eukaryota</taxon>
        <taxon>Fungi</taxon>
        <taxon>Dikarya</taxon>
        <taxon>Ascomycota</taxon>
        <taxon>Pezizomycotina</taxon>
        <taxon>Dothideomycetes</taxon>
        <taxon>Pleosporomycetidae</taxon>
        <taxon>Pleosporales</taxon>
        <taxon>Pleosporales incertae sedis</taxon>
        <taxon>Aaosphaeria</taxon>
    </lineage>
</organism>
<sequence length="445" mass="50085">MSSTSASSKQGRPPPKLSRQSHNKSRTGCGRCKARRIKCDETKPECNKCTTFGAKCDYNSANSSSQNAQFERSIFRNRNGPPLVGRRGRPRTTWCDADQDSSVAEEQLVPLQHVQKGVPYSIRHVDDIELLNHFITRENDCTTTTSGERDPLHDQALLLSFTYPSILHLVCEFSALELARHNPSRQDHFRSLAEKHSIIGLQGATDLIRQMDTRNCHAVYTAATFASINHFARGPRPGDYLLCSEAGLQQWLPLLQGIRTITEMVGAEKIIAGPLEKQHIESAPRATIPATIIFECPRIDWIDPFEHLKAFVASSNESESGADVHALERLACCFETTYGRGEVLGNLSHQTAFSWPYELGEEFCARLQEKRPVSMIIAAHFALLLQNFESIWFLQGWSDHILASIYKLLKEDYRVWLEWPIDQARWLRAKREGGAVNGEELIPGG</sequence>
<accession>A0A6A5Y9U4</accession>
<dbReference type="GeneID" id="54281593"/>
<reference evidence="4" key="1">
    <citation type="journal article" date="2020" name="Stud. Mycol.">
        <title>101 Dothideomycetes genomes: a test case for predicting lifestyles and emergence of pathogens.</title>
        <authorList>
            <person name="Haridas S."/>
            <person name="Albert R."/>
            <person name="Binder M."/>
            <person name="Bloem J."/>
            <person name="Labutti K."/>
            <person name="Salamov A."/>
            <person name="Andreopoulos B."/>
            <person name="Baker S."/>
            <person name="Barry K."/>
            <person name="Bills G."/>
            <person name="Bluhm B."/>
            <person name="Cannon C."/>
            <person name="Castanera R."/>
            <person name="Culley D."/>
            <person name="Daum C."/>
            <person name="Ezra D."/>
            <person name="Gonzalez J."/>
            <person name="Henrissat B."/>
            <person name="Kuo A."/>
            <person name="Liang C."/>
            <person name="Lipzen A."/>
            <person name="Lutzoni F."/>
            <person name="Magnuson J."/>
            <person name="Mondo S."/>
            <person name="Nolan M."/>
            <person name="Ohm R."/>
            <person name="Pangilinan J."/>
            <person name="Park H.-J."/>
            <person name="Ramirez L."/>
            <person name="Alfaro M."/>
            <person name="Sun H."/>
            <person name="Tritt A."/>
            <person name="Yoshinaga Y."/>
            <person name="Zwiers L.-H."/>
            <person name="Turgeon B."/>
            <person name="Goodwin S."/>
            <person name="Spatafora J."/>
            <person name="Crous P."/>
            <person name="Grigoriev I."/>
        </authorList>
    </citation>
    <scope>NUCLEOTIDE SEQUENCE</scope>
    <source>
        <strain evidence="4">CBS 175.79</strain>
    </source>
</reference>
<feature type="compositionally biased region" description="Polar residues" evidence="2">
    <location>
        <begin position="1"/>
        <end position="10"/>
    </location>
</feature>